<sequence length="261" mass="29826">MNAWLYLTKKEFRLGLPSFLIALILFSGIIGGGVIAGNQFGFEGEFMTIALSIVVGLHTFFLAFYLYYSLNAEKRRLHLWLHTPMSIVGLLTSKLFTGIVFMLSTFIISIILAMQSFKHTFSLLNQDSLFNSVGVTSFIILITALFIGSAFLLFWTVYLTFSQKFNNFLSFLLTIVLFFVSAWAYSKFLDISFVQTLTNWGDIQVGDIFVGLEMSYIQESFEVQTMKEATVFYIGHFVRDIFFAIIMFIAACWIIERKVEV</sequence>
<evidence type="ECO:0000313" key="3">
    <source>
        <dbReference type="Proteomes" id="UP001595772"/>
    </source>
</evidence>
<evidence type="ECO:0008006" key="4">
    <source>
        <dbReference type="Google" id="ProtNLM"/>
    </source>
</evidence>
<feature type="transmembrane region" description="Helical" evidence="1">
    <location>
        <begin position="137"/>
        <end position="161"/>
    </location>
</feature>
<keyword evidence="3" id="KW-1185">Reference proteome</keyword>
<name>A0ABV8GR70_9BACI</name>
<evidence type="ECO:0000256" key="1">
    <source>
        <dbReference type="SAM" id="Phobius"/>
    </source>
</evidence>
<proteinExistence type="predicted"/>
<protein>
    <recommendedName>
        <fullName evidence="4">ABC transporter permease</fullName>
    </recommendedName>
</protein>
<keyword evidence="1" id="KW-0472">Membrane</keyword>
<keyword evidence="1" id="KW-0812">Transmembrane</keyword>
<accession>A0ABV8GR70</accession>
<feature type="transmembrane region" description="Helical" evidence="1">
    <location>
        <begin position="231"/>
        <end position="255"/>
    </location>
</feature>
<organism evidence="2 3">
    <name type="scientific">Oceanobacillus longus</name>
    <dbReference type="NCBI Taxonomy" id="930120"/>
    <lineage>
        <taxon>Bacteria</taxon>
        <taxon>Bacillati</taxon>
        <taxon>Bacillota</taxon>
        <taxon>Bacilli</taxon>
        <taxon>Bacillales</taxon>
        <taxon>Bacillaceae</taxon>
        <taxon>Oceanobacillus</taxon>
    </lineage>
</organism>
<dbReference type="RefSeq" id="WP_379494857.1">
    <property type="nucleotide sequence ID" value="NZ_JBHSAO010000001.1"/>
</dbReference>
<evidence type="ECO:0000313" key="2">
    <source>
        <dbReference type="EMBL" id="MFC4022340.1"/>
    </source>
</evidence>
<feature type="transmembrane region" description="Helical" evidence="1">
    <location>
        <begin position="168"/>
        <end position="186"/>
    </location>
</feature>
<dbReference type="Proteomes" id="UP001595772">
    <property type="component" value="Unassembled WGS sequence"/>
</dbReference>
<keyword evidence="1" id="KW-1133">Transmembrane helix</keyword>
<feature type="transmembrane region" description="Helical" evidence="1">
    <location>
        <begin position="12"/>
        <end position="35"/>
    </location>
</feature>
<comment type="caution">
    <text evidence="2">The sequence shown here is derived from an EMBL/GenBank/DDBJ whole genome shotgun (WGS) entry which is preliminary data.</text>
</comment>
<gene>
    <name evidence="2" type="ORF">ACFOUV_00750</name>
</gene>
<dbReference type="EMBL" id="JBHSAO010000001">
    <property type="protein sequence ID" value="MFC4022340.1"/>
    <property type="molecule type" value="Genomic_DNA"/>
</dbReference>
<feature type="transmembrane region" description="Helical" evidence="1">
    <location>
        <begin position="95"/>
        <end position="117"/>
    </location>
</feature>
<feature type="transmembrane region" description="Helical" evidence="1">
    <location>
        <begin position="47"/>
        <end position="68"/>
    </location>
</feature>
<reference evidence="3" key="1">
    <citation type="journal article" date="2019" name="Int. J. Syst. Evol. Microbiol.">
        <title>The Global Catalogue of Microorganisms (GCM) 10K type strain sequencing project: providing services to taxonomists for standard genome sequencing and annotation.</title>
        <authorList>
            <consortium name="The Broad Institute Genomics Platform"/>
            <consortium name="The Broad Institute Genome Sequencing Center for Infectious Disease"/>
            <person name="Wu L."/>
            <person name="Ma J."/>
        </authorList>
    </citation>
    <scope>NUCLEOTIDE SEQUENCE [LARGE SCALE GENOMIC DNA]</scope>
    <source>
        <strain evidence="3">IBRC-M 10703</strain>
    </source>
</reference>